<gene>
    <name evidence="1" type="ORF">OUZ56_007371</name>
</gene>
<protein>
    <submittedName>
        <fullName evidence="1">Uncharacterized protein</fullName>
    </submittedName>
</protein>
<name>A0ABR0A9S9_9CRUS</name>
<sequence length="62" mass="6980">MEFTRNVSWLLRRYYQLVSFPNASFTSSESGGDNAPEPAVQYWTTKGRHVATINRVALGSTL</sequence>
<comment type="caution">
    <text evidence="1">The sequence shown here is derived from an EMBL/GenBank/DDBJ whole genome shotgun (WGS) entry which is preliminary data.</text>
</comment>
<reference evidence="1 2" key="1">
    <citation type="journal article" date="2023" name="Nucleic Acids Res.">
        <title>The hologenome of Daphnia magna reveals possible DNA methylation and microbiome-mediated evolution of the host genome.</title>
        <authorList>
            <person name="Chaturvedi A."/>
            <person name="Li X."/>
            <person name="Dhandapani V."/>
            <person name="Marshall H."/>
            <person name="Kissane S."/>
            <person name="Cuenca-Cambronero M."/>
            <person name="Asole G."/>
            <person name="Calvet F."/>
            <person name="Ruiz-Romero M."/>
            <person name="Marangio P."/>
            <person name="Guigo R."/>
            <person name="Rago D."/>
            <person name="Mirbahai L."/>
            <person name="Eastwood N."/>
            <person name="Colbourne J.K."/>
            <person name="Zhou J."/>
            <person name="Mallon E."/>
            <person name="Orsini L."/>
        </authorList>
    </citation>
    <scope>NUCLEOTIDE SEQUENCE [LARGE SCALE GENOMIC DNA]</scope>
    <source>
        <strain evidence="1">LRV0_1</strain>
    </source>
</reference>
<evidence type="ECO:0000313" key="1">
    <source>
        <dbReference type="EMBL" id="KAK4021882.1"/>
    </source>
</evidence>
<evidence type="ECO:0000313" key="2">
    <source>
        <dbReference type="Proteomes" id="UP001234178"/>
    </source>
</evidence>
<organism evidence="1 2">
    <name type="scientific">Daphnia magna</name>
    <dbReference type="NCBI Taxonomy" id="35525"/>
    <lineage>
        <taxon>Eukaryota</taxon>
        <taxon>Metazoa</taxon>
        <taxon>Ecdysozoa</taxon>
        <taxon>Arthropoda</taxon>
        <taxon>Crustacea</taxon>
        <taxon>Branchiopoda</taxon>
        <taxon>Diplostraca</taxon>
        <taxon>Cladocera</taxon>
        <taxon>Anomopoda</taxon>
        <taxon>Daphniidae</taxon>
        <taxon>Daphnia</taxon>
    </lineage>
</organism>
<proteinExistence type="predicted"/>
<dbReference type="EMBL" id="JAOYFB010000037">
    <property type="protein sequence ID" value="KAK4021882.1"/>
    <property type="molecule type" value="Genomic_DNA"/>
</dbReference>
<accession>A0ABR0A9S9</accession>
<keyword evidence="2" id="KW-1185">Reference proteome</keyword>
<dbReference type="Proteomes" id="UP001234178">
    <property type="component" value="Unassembled WGS sequence"/>
</dbReference>